<proteinExistence type="predicted"/>
<sequence length="28" mass="3075">MVPGKVDLCTKMLGKVPNRFEGGRILTN</sequence>
<gene>
    <name evidence="1" type="ORF">Goarm_020034</name>
</gene>
<dbReference type="AlphaFoldDB" id="A0A7J9IQ41"/>
<accession>A0A7J9IQ41</accession>
<comment type="caution">
    <text evidence="1">The sequence shown here is derived from an EMBL/GenBank/DDBJ whole genome shotgun (WGS) entry which is preliminary data.</text>
</comment>
<keyword evidence="2" id="KW-1185">Reference proteome</keyword>
<evidence type="ECO:0000313" key="2">
    <source>
        <dbReference type="Proteomes" id="UP000593575"/>
    </source>
</evidence>
<protein>
    <submittedName>
        <fullName evidence="1">Uncharacterized protein</fullName>
    </submittedName>
</protein>
<reference evidence="1 2" key="1">
    <citation type="journal article" date="2019" name="Genome Biol. Evol.">
        <title>Insights into the evolution of the New World diploid cottons (Gossypium, subgenus Houzingenia) based on genome sequencing.</title>
        <authorList>
            <person name="Grover C.E."/>
            <person name="Arick M.A. 2nd"/>
            <person name="Thrash A."/>
            <person name="Conover J.L."/>
            <person name="Sanders W.S."/>
            <person name="Peterson D.G."/>
            <person name="Frelichowski J.E."/>
            <person name="Scheffler J.A."/>
            <person name="Scheffler B.E."/>
            <person name="Wendel J.F."/>
        </authorList>
    </citation>
    <scope>NUCLEOTIDE SEQUENCE [LARGE SCALE GENOMIC DNA]</scope>
    <source>
        <strain evidence="1">6</strain>
        <tissue evidence="1">Leaf</tissue>
    </source>
</reference>
<organism evidence="1 2">
    <name type="scientific">Gossypium armourianum</name>
    <dbReference type="NCBI Taxonomy" id="34283"/>
    <lineage>
        <taxon>Eukaryota</taxon>
        <taxon>Viridiplantae</taxon>
        <taxon>Streptophyta</taxon>
        <taxon>Embryophyta</taxon>
        <taxon>Tracheophyta</taxon>
        <taxon>Spermatophyta</taxon>
        <taxon>Magnoliopsida</taxon>
        <taxon>eudicotyledons</taxon>
        <taxon>Gunneridae</taxon>
        <taxon>Pentapetalae</taxon>
        <taxon>rosids</taxon>
        <taxon>malvids</taxon>
        <taxon>Malvales</taxon>
        <taxon>Malvaceae</taxon>
        <taxon>Malvoideae</taxon>
        <taxon>Gossypium</taxon>
    </lineage>
</organism>
<dbReference type="Proteomes" id="UP000593575">
    <property type="component" value="Unassembled WGS sequence"/>
</dbReference>
<dbReference type="EMBL" id="JABFAE010000002">
    <property type="protein sequence ID" value="MBA0823295.1"/>
    <property type="molecule type" value="Genomic_DNA"/>
</dbReference>
<name>A0A7J9IQ41_9ROSI</name>
<evidence type="ECO:0000313" key="1">
    <source>
        <dbReference type="EMBL" id="MBA0823295.1"/>
    </source>
</evidence>